<dbReference type="EMBL" id="BART01021663">
    <property type="protein sequence ID" value="GAH02918.1"/>
    <property type="molecule type" value="Genomic_DNA"/>
</dbReference>
<name>X1E2M7_9ZZZZ</name>
<dbReference type="AlphaFoldDB" id="X1E2M7"/>
<accession>X1E2M7</accession>
<evidence type="ECO:0000313" key="1">
    <source>
        <dbReference type="EMBL" id="GAH02918.1"/>
    </source>
</evidence>
<gene>
    <name evidence="1" type="ORF">S01H4_39888</name>
</gene>
<protein>
    <submittedName>
        <fullName evidence="1">Uncharacterized protein</fullName>
    </submittedName>
</protein>
<sequence length="53" mass="5781">MKFEALTSELGLKMLILRMDENTAISFVQDTSGGVLPHGFAESFTGLVDSLFD</sequence>
<proteinExistence type="predicted"/>
<reference evidence="1" key="1">
    <citation type="journal article" date="2014" name="Front. Microbiol.">
        <title>High frequency of phylogenetically diverse reductive dehalogenase-homologous genes in deep subseafloor sedimentary metagenomes.</title>
        <authorList>
            <person name="Kawai M."/>
            <person name="Futagami T."/>
            <person name="Toyoda A."/>
            <person name="Takaki Y."/>
            <person name="Nishi S."/>
            <person name="Hori S."/>
            <person name="Arai W."/>
            <person name="Tsubouchi T."/>
            <person name="Morono Y."/>
            <person name="Uchiyama I."/>
            <person name="Ito T."/>
            <person name="Fujiyama A."/>
            <person name="Inagaki F."/>
            <person name="Takami H."/>
        </authorList>
    </citation>
    <scope>NUCLEOTIDE SEQUENCE</scope>
    <source>
        <strain evidence="1">Expedition CK06-06</strain>
    </source>
</reference>
<comment type="caution">
    <text evidence="1">The sequence shown here is derived from an EMBL/GenBank/DDBJ whole genome shotgun (WGS) entry which is preliminary data.</text>
</comment>
<organism evidence="1">
    <name type="scientific">marine sediment metagenome</name>
    <dbReference type="NCBI Taxonomy" id="412755"/>
    <lineage>
        <taxon>unclassified sequences</taxon>
        <taxon>metagenomes</taxon>
        <taxon>ecological metagenomes</taxon>
    </lineage>
</organism>